<comment type="caution">
    <text evidence="10">Lacks conserved residue(s) required for the propagation of feature annotation.</text>
</comment>
<sequence>MSILLPTVLIGILGVAFGYMLAWFAQKFAVHTNPLIKKIEEILPGANCGACGYPGCSGLAEKIVNEDAPVNACPVGGVKVWTEIAKLTGKTTGKLETKKAMLVCQGGKGTVQELGTYFGIDDCRAAAVLGVSHIGCINGCLGLGTCEKICPFDAIHINPETSLPVIDWAECTGCGKCVEECPRKVLALVPGREQVQLACSSPASGKEVRRICSKGCIKCQLCVKACPVQAIHFQDGVIKIDQEKCTLCGLCKEKCPTRCILCLLTKDRKDAEKTLAPVSES</sequence>
<dbReference type="InterPro" id="IPR017896">
    <property type="entry name" value="4Fe4S_Fe-S-bd"/>
</dbReference>
<dbReference type="GO" id="GO:0005886">
    <property type="term" value="C:plasma membrane"/>
    <property type="evidence" value="ECO:0007669"/>
    <property type="project" value="UniProtKB-SubCell"/>
</dbReference>
<evidence type="ECO:0000256" key="2">
    <source>
        <dbReference type="ARBA" id="ARBA00022485"/>
    </source>
</evidence>
<dbReference type="Pfam" id="PF04060">
    <property type="entry name" value="FeS"/>
    <property type="match status" value="1"/>
</dbReference>
<feature type="binding site" evidence="10">
    <location>
        <position position="51"/>
    </location>
    <ligand>
        <name>[4Fe-4S] cluster</name>
        <dbReference type="ChEBI" id="CHEBI:49883"/>
        <label>1</label>
    </ligand>
</feature>
<keyword evidence="5 10" id="KW-1278">Translocase</keyword>
<evidence type="ECO:0000256" key="7">
    <source>
        <dbReference type="ARBA" id="ARBA00023004"/>
    </source>
</evidence>
<keyword evidence="4 10" id="KW-0677">Repeat</keyword>
<feature type="binding site" evidence="10">
    <location>
        <position position="150"/>
    </location>
    <ligand>
        <name>[4Fe-4S] cluster</name>
        <dbReference type="ChEBI" id="CHEBI:49883"/>
        <label>3</label>
    </ligand>
</feature>
<comment type="caution">
    <text evidence="13">The sequence shown here is derived from an EMBL/GenBank/DDBJ whole genome shotgun (WGS) entry which is preliminary data.</text>
</comment>
<gene>
    <name evidence="10 13" type="primary">rnfB</name>
    <name evidence="13" type="ORF">BWY41_01277</name>
</gene>
<dbReference type="SUPFAM" id="SSF54862">
    <property type="entry name" value="4Fe-4S ferredoxins"/>
    <property type="match status" value="2"/>
</dbReference>
<dbReference type="PANTHER" id="PTHR43560:SF1">
    <property type="entry name" value="ION-TRANSLOCATING OXIDOREDUCTASE COMPLEX SUBUNIT B"/>
    <property type="match status" value="1"/>
</dbReference>
<protein>
    <recommendedName>
        <fullName evidence="10">Ion-translocating oxidoreductase complex subunit B</fullName>
        <ecNumber evidence="10">7.-.-.-</ecNumber>
    </recommendedName>
    <alternativeName>
        <fullName evidence="10">Rnf electron transport complex subunit B</fullName>
    </alternativeName>
</protein>
<dbReference type="Gene3D" id="1.10.15.40">
    <property type="entry name" value="Electron transport complex subunit B, putative Fe-S cluster"/>
    <property type="match status" value="1"/>
</dbReference>
<dbReference type="PROSITE" id="PS51379">
    <property type="entry name" value="4FE4S_FER_2"/>
    <property type="match status" value="4"/>
</dbReference>
<feature type="domain" description="4Fe-4S ferredoxin-type" evidence="11">
    <location>
        <begin position="130"/>
        <end position="160"/>
    </location>
</feature>
<dbReference type="GO" id="GO:0046872">
    <property type="term" value="F:metal ion binding"/>
    <property type="evidence" value="ECO:0007669"/>
    <property type="project" value="UniProtKB-KW"/>
</dbReference>
<keyword evidence="8 10" id="KW-0411">Iron-sulfur</keyword>
<comment type="subcellular location">
    <subcellularLocation>
        <location evidence="10">Cell membrane</location>
    </subcellularLocation>
</comment>
<evidence type="ECO:0000256" key="3">
    <source>
        <dbReference type="ARBA" id="ARBA00022723"/>
    </source>
</evidence>
<comment type="similarity">
    <text evidence="10">Belongs to the 4Fe4S bacterial-type ferredoxin family. RnfB subfamily.</text>
</comment>
<dbReference type="InterPro" id="IPR007202">
    <property type="entry name" value="4Fe-4S_dom"/>
</dbReference>
<feature type="domain" description="4Fe-4S ferredoxin-type" evidence="11">
    <location>
        <begin position="236"/>
        <end position="266"/>
    </location>
</feature>
<dbReference type="GO" id="GO:0022900">
    <property type="term" value="P:electron transport chain"/>
    <property type="evidence" value="ECO:0007669"/>
    <property type="project" value="UniProtKB-UniRule"/>
</dbReference>
<evidence type="ECO:0000259" key="11">
    <source>
        <dbReference type="PROSITE" id="PS51379"/>
    </source>
</evidence>
<dbReference type="Pfam" id="PF13187">
    <property type="entry name" value="Fer4_9"/>
    <property type="match status" value="1"/>
</dbReference>
<dbReference type="Pfam" id="PF12838">
    <property type="entry name" value="Fer4_7"/>
    <property type="match status" value="1"/>
</dbReference>
<keyword evidence="3 10" id="KW-0479">Metal-binding</keyword>
<name>A0A1V5SSL2_9BACT</name>
<feature type="binding site" evidence="10">
    <location>
        <position position="136"/>
    </location>
    <ligand>
        <name>[4Fe-4S] cluster</name>
        <dbReference type="ChEBI" id="CHEBI:49883"/>
        <label>2</label>
    </ligand>
</feature>
<dbReference type="InterPro" id="IPR010207">
    <property type="entry name" value="Elect_transpt_cplx_RnfB/RsxB"/>
</dbReference>
<dbReference type="PROSITE" id="PS51656">
    <property type="entry name" value="4FE4S"/>
    <property type="match status" value="1"/>
</dbReference>
<dbReference type="CDD" id="cd10549">
    <property type="entry name" value="MtMvhB_like"/>
    <property type="match status" value="1"/>
</dbReference>
<feature type="binding site" evidence="10">
    <location>
        <position position="174"/>
    </location>
    <ligand>
        <name>[4Fe-4S] cluster</name>
        <dbReference type="ChEBI" id="CHEBI:49883"/>
        <label>3</label>
    </ligand>
</feature>
<dbReference type="EMBL" id="MWBQ01000090">
    <property type="protein sequence ID" value="OQA57458.1"/>
    <property type="molecule type" value="Genomic_DNA"/>
</dbReference>
<feature type="binding site" evidence="10">
    <location>
        <position position="181"/>
    </location>
    <ligand>
        <name>[4Fe-4S] cluster</name>
        <dbReference type="ChEBI" id="CHEBI:49883"/>
        <label>2</label>
    </ligand>
</feature>
<keyword evidence="6 10" id="KW-0249">Electron transport</keyword>
<feature type="binding site" evidence="10">
    <location>
        <position position="48"/>
    </location>
    <ligand>
        <name>[4Fe-4S] cluster</name>
        <dbReference type="ChEBI" id="CHEBI:49883"/>
        <label>1</label>
    </ligand>
</feature>
<evidence type="ECO:0000313" key="13">
    <source>
        <dbReference type="EMBL" id="OQA57458.1"/>
    </source>
</evidence>
<feature type="binding site" evidence="10">
    <location>
        <position position="171"/>
    </location>
    <ligand>
        <name>[4Fe-4S] cluster</name>
        <dbReference type="ChEBI" id="CHEBI:49883"/>
        <label>3</label>
    </ligand>
</feature>
<evidence type="ECO:0000256" key="5">
    <source>
        <dbReference type="ARBA" id="ARBA00022967"/>
    </source>
</evidence>
<evidence type="ECO:0000256" key="9">
    <source>
        <dbReference type="ARBA" id="ARBA00023136"/>
    </source>
</evidence>
<evidence type="ECO:0000259" key="12">
    <source>
        <dbReference type="PROSITE" id="PS51656"/>
    </source>
</evidence>
<dbReference type="PROSITE" id="PS00198">
    <property type="entry name" value="4FE4S_FER_1"/>
    <property type="match status" value="2"/>
</dbReference>
<feature type="binding site" evidence="10">
    <location>
        <position position="146"/>
    </location>
    <ligand>
        <name>[4Fe-4S] cluster</name>
        <dbReference type="ChEBI" id="CHEBI:49883"/>
        <label>2</label>
    </ligand>
</feature>
<keyword evidence="7 10" id="KW-0408">Iron</keyword>
<comment type="subunit">
    <text evidence="10">The complex is composed of six subunits: RnfA, RnfB, RnfC, RnfD, RnfE and RnfG.</text>
</comment>
<dbReference type="PANTHER" id="PTHR43560">
    <property type="entry name" value="ION-TRANSLOCATING OXIDOREDUCTASE COMPLEX SUBUNIT B"/>
    <property type="match status" value="1"/>
</dbReference>
<evidence type="ECO:0000256" key="4">
    <source>
        <dbReference type="ARBA" id="ARBA00022737"/>
    </source>
</evidence>
<evidence type="ECO:0000256" key="1">
    <source>
        <dbReference type="ARBA" id="ARBA00022448"/>
    </source>
</evidence>
<proteinExistence type="inferred from homology"/>
<dbReference type="HAMAP" id="MF_00463">
    <property type="entry name" value="RsxB_RnfB"/>
    <property type="match status" value="1"/>
</dbReference>
<feature type="domain" description="4Fe-4S" evidence="12">
    <location>
        <begin position="31"/>
        <end position="90"/>
    </location>
</feature>
<dbReference type="InterPro" id="IPR050395">
    <property type="entry name" value="4Fe4S_Ferredoxin_RnfB"/>
</dbReference>
<feature type="binding site" evidence="10">
    <location>
        <position position="140"/>
    </location>
    <ligand>
        <name>[4Fe-4S] cluster</name>
        <dbReference type="ChEBI" id="CHEBI:49883"/>
        <label>2</label>
    </ligand>
</feature>
<accession>A0A1V5SSL2</accession>
<feature type="binding site" evidence="10">
    <location>
        <position position="73"/>
    </location>
    <ligand>
        <name>[4Fe-4S] cluster</name>
        <dbReference type="ChEBI" id="CHEBI:49883"/>
        <label>1</label>
    </ligand>
</feature>
<dbReference type="EC" id="7.-.-.-" evidence="10"/>
<dbReference type="Gene3D" id="3.30.70.20">
    <property type="match status" value="2"/>
</dbReference>
<dbReference type="InterPro" id="IPR017900">
    <property type="entry name" value="4Fe4S_Fe_S_CS"/>
</dbReference>
<feature type="binding site" evidence="10">
    <location>
        <position position="177"/>
    </location>
    <ligand>
        <name>[4Fe-4S] cluster</name>
        <dbReference type="ChEBI" id="CHEBI:49883"/>
        <label>3</label>
    </ligand>
</feature>
<dbReference type="GO" id="GO:0051539">
    <property type="term" value="F:4 iron, 4 sulfur cluster binding"/>
    <property type="evidence" value="ECO:0007669"/>
    <property type="project" value="UniProtKB-UniRule"/>
</dbReference>
<keyword evidence="10" id="KW-1003">Cell membrane</keyword>
<feature type="binding site" evidence="10">
    <location>
        <position position="56"/>
    </location>
    <ligand>
        <name>[4Fe-4S] cluster</name>
        <dbReference type="ChEBI" id="CHEBI:49883"/>
        <label>1</label>
    </ligand>
</feature>
<comment type="function">
    <text evidence="10">Part of a membrane-bound complex that couples electron transfer with translocation of ions across the membrane.</text>
</comment>
<organism evidence="13">
    <name type="scientific">Candidatus Atribacter allofermentans</name>
    <dbReference type="NCBI Taxonomy" id="1852833"/>
    <lineage>
        <taxon>Bacteria</taxon>
        <taxon>Pseudomonadati</taxon>
        <taxon>Atribacterota</taxon>
        <taxon>Atribacteria</taxon>
        <taxon>Atribacterales</taxon>
        <taxon>Atribacteraceae</taxon>
        <taxon>Atribacter</taxon>
    </lineage>
</organism>
<dbReference type="GO" id="GO:0009055">
    <property type="term" value="F:electron transfer activity"/>
    <property type="evidence" value="ECO:0007669"/>
    <property type="project" value="InterPro"/>
</dbReference>
<evidence type="ECO:0000256" key="10">
    <source>
        <dbReference type="HAMAP-Rule" id="MF_00463"/>
    </source>
</evidence>
<keyword evidence="9 10" id="KW-0472">Membrane</keyword>
<keyword evidence="2 10" id="KW-0004">4Fe-4S</keyword>
<keyword evidence="1 10" id="KW-0813">Transport</keyword>
<dbReference type="AlphaFoldDB" id="A0A1V5SSL2"/>
<evidence type="ECO:0000256" key="6">
    <source>
        <dbReference type="ARBA" id="ARBA00022982"/>
    </source>
</evidence>
<dbReference type="Proteomes" id="UP000485569">
    <property type="component" value="Unassembled WGS sequence"/>
</dbReference>
<dbReference type="NCBIfam" id="TIGR01944">
    <property type="entry name" value="rnfB"/>
    <property type="match status" value="1"/>
</dbReference>
<evidence type="ECO:0000256" key="8">
    <source>
        <dbReference type="ARBA" id="ARBA00023014"/>
    </source>
</evidence>
<feature type="domain" description="4Fe-4S ferredoxin-type" evidence="11">
    <location>
        <begin position="206"/>
        <end position="235"/>
    </location>
</feature>
<feature type="region of interest" description="Hydrophobic" evidence="10">
    <location>
        <begin position="1"/>
        <end position="25"/>
    </location>
</feature>
<reference evidence="13" key="1">
    <citation type="submission" date="2017-02" db="EMBL/GenBank/DDBJ databases">
        <title>Delving into the versatile metabolic prowess of the omnipresent phylum Bacteroidetes.</title>
        <authorList>
            <person name="Nobu M.K."/>
            <person name="Mei R."/>
            <person name="Narihiro T."/>
            <person name="Kuroda K."/>
            <person name="Liu W.-T."/>
        </authorList>
    </citation>
    <scope>NUCLEOTIDE SEQUENCE</scope>
    <source>
        <strain evidence="13">ADurb.Bin276</strain>
    </source>
</reference>
<comment type="cofactor">
    <cofactor evidence="10">
        <name>[4Fe-4S] cluster</name>
        <dbReference type="ChEBI" id="CHEBI:49883"/>
    </cofactor>
    <text evidence="10">Binds 3 [4Fe-4S] clusters.</text>
</comment>
<feature type="domain" description="4Fe-4S ferredoxin-type" evidence="11">
    <location>
        <begin position="162"/>
        <end position="191"/>
    </location>
</feature>